<gene>
    <name evidence="2" type="ordered locus">Turpa_1312</name>
</gene>
<feature type="transmembrane region" description="Helical" evidence="1">
    <location>
        <begin position="15"/>
        <end position="38"/>
    </location>
</feature>
<accession>I4B3V3</accession>
<feature type="transmembrane region" description="Helical" evidence="1">
    <location>
        <begin position="307"/>
        <end position="325"/>
    </location>
</feature>
<dbReference type="OrthoDB" id="127712at2"/>
<protein>
    <submittedName>
        <fullName evidence="2">Uncharacterized protein</fullName>
    </submittedName>
</protein>
<evidence type="ECO:0000313" key="2">
    <source>
        <dbReference type="EMBL" id="AFM11960.1"/>
    </source>
</evidence>
<keyword evidence="3" id="KW-1185">Reference proteome</keyword>
<feature type="transmembrane region" description="Helical" evidence="1">
    <location>
        <begin position="274"/>
        <end position="295"/>
    </location>
</feature>
<keyword evidence="1" id="KW-0472">Membrane</keyword>
<dbReference type="PATRIC" id="fig|869212.3.peg.1302"/>
<keyword evidence="1" id="KW-1133">Transmembrane helix</keyword>
<feature type="transmembrane region" description="Helical" evidence="1">
    <location>
        <begin position="73"/>
        <end position="101"/>
    </location>
</feature>
<dbReference type="KEGG" id="tpx:Turpa_1312"/>
<dbReference type="EMBL" id="CP002959">
    <property type="protein sequence ID" value="AFM11960.1"/>
    <property type="molecule type" value="Genomic_DNA"/>
</dbReference>
<dbReference type="AlphaFoldDB" id="I4B3V3"/>
<dbReference type="STRING" id="869212.Turpa_1312"/>
<proteinExistence type="predicted"/>
<evidence type="ECO:0000256" key="1">
    <source>
        <dbReference type="SAM" id="Phobius"/>
    </source>
</evidence>
<feature type="transmembrane region" description="Helical" evidence="1">
    <location>
        <begin position="201"/>
        <end position="222"/>
    </location>
</feature>
<dbReference type="HOGENOM" id="CLU_051342_1_0_12"/>
<evidence type="ECO:0000313" key="3">
    <source>
        <dbReference type="Proteomes" id="UP000006048"/>
    </source>
</evidence>
<dbReference type="Proteomes" id="UP000006048">
    <property type="component" value="Chromosome"/>
</dbReference>
<organism evidence="2 3">
    <name type="scientific">Turneriella parva (strain ATCC BAA-1111 / DSM 21527 / NCTC 11395 / H)</name>
    <name type="common">Leptospira parva</name>
    <dbReference type="NCBI Taxonomy" id="869212"/>
    <lineage>
        <taxon>Bacteria</taxon>
        <taxon>Pseudomonadati</taxon>
        <taxon>Spirochaetota</taxon>
        <taxon>Spirochaetia</taxon>
        <taxon>Leptospirales</taxon>
        <taxon>Leptospiraceae</taxon>
        <taxon>Turneriella</taxon>
    </lineage>
</organism>
<feature type="transmembrane region" description="Helical" evidence="1">
    <location>
        <begin position="168"/>
        <end position="189"/>
    </location>
</feature>
<keyword evidence="1" id="KW-0812">Transmembrane</keyword>
<name>I4B3V3_TURPD</name>
<dbReference type="RefSeq" id="WP_014802475.1">
    <property type="nucleotide sequence ID" value="NC_018020.1"/>
</dbReference>
<feature type="transmembrane region" description="Helical" evidence="1">
    <location>
        <begin position="228"/>
        <end position="246"/>
    </location>
</feature>
<reference evidence="2 3" key="1">
    <citation type="submission" date="2012-06" db="EMBL/GenBank/DDBJ databases">
        <title>The complete chromosome of genome of Turneriella parva DSM 21527.</title>
        <authorList>
            <consortium name="US DOE Joint Genome Institute (JGI-PGF)"/>
            <person name="Lucas S."/>
            <person name="Han J."/>
            <person name="Lapidus A."/>
            <person name="Bruce D."/>
            <person name="Goodwin L."/>
            <person name="Pitluck S."/>
            <person name="Peters L."/>
            <person name="Kyrpides N."/>
            <person name="Mavromatis K."/>
            <person name="Ivanova N."/>
            <person name="Mikhailova N."/>
            <person name="Chertkov O."/>
            <person name="Detter J.C."/>
            <person name="Tapia R."/>
            <person name="Han C."/>
            <person name="Land M."/>
            <person name="Hauser L."/>
            <person name="Markowitz V."/>
            <person name="Cheng J.-F."/>
            <person name="Hugenholtz P."/>
            <person name="Woyke T."/>
            <person name="Wu D."/>
            <person name="Gronow S."/>
            <person name="Wellnitz S."/>
            <person name="Brambilla E."/>
            <person name="Klenk H.-P."/>
            <person name="Eisen J.A."/>
        </authorList>
    </citation>
    <scope>NUCLEOTIDE SEQUENCE [LARGE SCALE GENOMIC DNA]</scope>
    <source>
        <strain evidence="3">ATCC BAA-1111 / DSM 21527 / NCTC 11395 / H</strain>
    </source>
</reference>
<sequence length="350" mass="40341">MTSAWLKDSRFDLSFIFGIALLAGAMAGVTVVWPLLFLTMLAAHSWLFGYEHLWATYSNLLIHRDDRRRHRRLIFFVPPFVLLGLWVVAHYFGLTGIYFVYFIGQFHHTVRQSWGLAQRYRRAAGGLPWDNVRLSELTLWSVPVWGLLHRCSQRPTEFLFQDFWLPPVPVAAVNTAAALSLTLSFMWIYTRIKAFRRGELALGHTLYMLTHFAIFFCGYVLIDEICSGWLLVNVWHNVQYIVYVWLFNQRRFAQGVDNHARWLSWLSQPGMSRVLLYAVVTIGLALPFYYLLPLLGVTLDALLKNNAVPIAVVLSLTLTFHHYIVDAIIWRRSKAVSQSLSQATESAALF</sequence>